<accession>X1BLG9</accession>
<dbReference type="GO" id="GO:0008233">
    <property type="term" value="F:peptidase activity"/>
    <property type="evidence" value="ECO:0007669"/>
    <property type="project" value="InterPro"/>
</dbReference>
<dbReference type="SUPFAM" id="SSF55166">
    <property type="entry name" value="Hedgehog/DD-peptidase"/>
    <property type="match status" value="1"/>
</dbReference>
<organism evidence="2">
    <name type="scientific">marine sediment metagenome</name>
    <dbReference type="NCBI Taxonomy" id="412755"/>
    <lineage>
        <taxon>unclassified sequences</taxon>
        <taxon>metagenomes</taxon>
        <taxon>ecological metagenomes</taxon>
    </lineage>
</organism>
<dbReference type="PANTHER" id="PTHR34385:SF1">
    <property type="entry name" value="PEPTIDOGLYCAN L-ALANYL-D-GLUTAMATE ENDOPEPTIDASE CWLK"/>
    <property type="match status" value="1"/>
</dbReference>
<dbReference type="InterPro" id="IPR009045">
    <property type="entry name" value="Zn_M74/Hedgehog-like"/>
</dbReference>
<dbReference type="AlphaFoldDB" id="X1BLG9"/>
<feature type="domain" description="D-alanyl-D-alanine carboxypeptidase-like core" evidence="1">
    <location>
        <begin position="10"/>
        <end position="83"/>
    </location>
</feature>
<dbReference type="InterPro" id="IPR052179">
    <property type="entry name" value="DD-CPase-like"/>
</dbReference>
<dbReference type="Gene3D" id="3.30.1380.10">
    <property type="match status" value="1"/>
</dbReference>
<name>X1BLG9_9ZZZZ</name>
<sequence>MVTGRGRLKELHPQVRPAAEWLVMLAAAQGWDVRITSVFRSFREQDGLYQDWIRGRRVLPAAKPGCSQHQYGLAFDMVIAEDMHGPLQRAIGGAWRQVGGWWIGQTDPVHYGVFWTAPSGCGKT</sequence>
<evidence type="ECO:0000313" key="2">
    <source>
        <dbReference type="EMBL" id="GAG84918.1"/>
    </source>
</evidence>
<dbReference type="GO" id="GO:0006508">
    <property type="term" value="P:proteolysis"/>
    <property type="evidence" value="ECO:0007669"/>
    <property type="project" value="InterPro"/>
</dbReference>
<comment type="caution">
    <text evidence="2">The sequence shown here is derived from an EMBL/GenBank/DDBJ whole genome shotgun (WGS) entry which is preliminary data.</text>
</comment>
<proteinExistence type="predicted"/>
<protein>
    <recommendedName>
        <fullName evidence="1">D-alanyl-D-alanine carboxypeptidase-like core domain-containing protein</fullName>
    </recommendedName>
</protein>
<reference evidence="2" key="1">
    <citation type="journal article" date="2014" name="Front. Microbiol.">
        <title>High frequency of phylogenetically diverse reductive dehalogenase-homologous genes in deep subseafloor sedimentary metagenomes.</title>
        <authorList>
            <person name="Kawai M."/>
            <person name="Futagami T."/>
            <person name="Toyoda A."/>
            <person name="Takaki Y."/>
            <person name="Nishi S."/>
            <person name="Hori S."/>
            <person name="Arai W."/>
            <person name="Tsubouchi T."/>
            <person name="Morono Y."/>
            <person name="Uchiyama I."/>
            <person name="Ito T."/>
            <person name="Fujiyama A."/>
            <person name="Inagaki F."/>
            <person name="Takami H."/>
        </authorList>
    </citation>
    <scope>NUCLEOTIDE SEQUENCE</scope>
    <source>
        <strain evidence="2">Expedition CK06-06</strain>
    </source>
</reference>
<dbReference type="PANTHER" id="PTHR34385">
    <property type="entry name" value="D-ALANYL-D-ALANINE CARBOXYPEPTIDASE"/>
    <property type="match status" value="1"/>
</dbReference>
<dbReference type="Pfam" id="PF02557">
    <property type="entry name" value="VanY"/>
    <property type="match status" value="1"/>
</dbReference>
<dbReference type="InterPro" id="IPR003709">
    <property type="entry name" value="VanY-like_core_dom"/>
</dbReference>
<dbReference type="EMBL" id="BART01019338">
    <property type="protein sequence ID" value="GAG84918.1"/>
    <property type="molecule type" value="Genomic_DNA"/>
</dbReference>
<dbReference type="CDD" id="cd14845">
    <property type="entry name" value="L-Ala-D-Glu_peptidase_like"/>
    <property type="match status" value="1"/>
</dbReference>
<gene>
    <name evidence="2" type="ORF">S01H4_36223</name>
</gene>
<evidence type="ECO:0000259" key="1">
    <source>
        <dbReference type="Pfam" id="PF02557"/>
    </source>
</evidence>